<dbReference type="InterPro" id="IPR016024">
    <property type="entry name" value="ARM-type_fold"/>
</dbReference>
<evidence type="ECO:0000313" key="7">
    <source>
        <dbReference type="EMBL" id="KAK1307212.1"/>
    </source>
</evidence>
<name>A0AAV9E158_ACOCL</name>
<evidence type="ECO:0000256" key="4">
    <source>
        <dbReference type="ARBA" id="ARBA00022679"/>
    </source>
</evidence>
<dbReference type="InterPro" id="IPR013083">
    <property type="entry name" value="Znf_RING/FYVE/PHD"/>
</dbReference>
<evidence type="ECO:0000256" key="5">
    <source>
        <dbReference type="SAM" id="Coils"/>
    </source>
</evidence>
<dbReference type="InterPro" id="IPR011989">
    <property type="entry name" value="ARM-like"/>
</dbReference>
<comment type="caution">
    <text evidence="7">The sequence shown here is derived from an EMBL/GenBank/DDBJ whole genome shotgun (WGS) entry which is preliminary data.</text>
</comment>
<gene>
    <name evidence="7" type="primary">PUB44</name>
    <name evidence="7" type="ORF">QJS10_CPA10g00625</name>
</gene>
<sequence length="1006" mass="110896">MAAANLIANLQLIPATEAITKVVEEIKVTARAARDVLFERESFSEFSSFLDRVVPVLTEISSKNSPSNTLRRVADELGRESKEARKLASDCNQKNRVYLLVNCRRILRRLESSTKKIGRALGLLDLASLEISADVKDEIGALIDAMGRAEFKAAVAEEEVLENIERGVHQRNADRAYANRLMSLIADALGIPPERAALKREFEEFKREVAEAQLKKDQAEAIQMDQIIALLSRSDATLSFKEKESRYHSKRGSLGNQPLEPLQSFYCPITRDVMVDPVVTPMGQTFERSAIEKWLSDGNVNCPLTMAPLEIGLLRPNITLRKSIEEWKERNTVILIASMRSQLGSEDEQVVVQGLGRLLELCKEDLSKREFVVLENYVPVFVGFLKRKGLVRTRTLELLIMLAKDSSENKEMIAKVDNTIVLTVQLLAKSIGEGKLAVALLLELSKNEEVCSHIGRVQGCILLLVTMLNSDNAQAANDARELLENLSFSDQNVVQMAKANYFTPLLQRITSGSEDVKLSMVTALSKMELTDHSKADLFENGVLPPLLHMIENGNTETKIVAGISLQNLSSLPKNGLQMIRDGAVRPLLHLVYHNSITSSSLQEQMAAIIMNLAISATNSEADSTMILLDSDEDIFHLFSLVNLTRSTVQCSILRAFLAMCQLSSAVDMKAKLRQCSAIQVLIPHCGANNPMVRANAIKLMSCLLDDRDDDTSVECVNQTCLENVLTVIKTSNDEEEIAAALGIISLLPTAYAHFTQWLLDAGALPIITSFFTNGNQNMSSENHLTENAVGALCRFTISARPDWQKKVANLGVIPTLVLLLGSGSSLTKKHAAISLAQLSESSTELTRPIERRRGFMCFAPQPETGCPVHNGMCSIESSFCLVEANAVEPLVRLLGDRESGTSEASLLALMTLIDGVKLQSGVKVIAEANGIMPMIRLLSSSSVELQEKCLLVLERVFRLEEMKRNYGAFAQTPLVERTQRGSGNVRALAARLLAHLNVLHEQSSYF</sequence>
<dbReference type="AlphaFoldDB" id="A0AAV9E158"/>
<reference evidence="7" key="2">
    <citation type="submission" date="2023-06" db="EMBL/GenBank/DDBJ databases">
        <authorList>
            <person name="Ma L."/>
            <person name="Liu K.-W."/>
            <person name="Li Z."/>
            <person name="Hsiao Y.-Y."/>
            <person name="Qi Y."/>
            <person name="Fu T."/>
            <person name="Tang G."/>
            <person name="Zhang D."/>
            <person name="Sun W.-H."/>
            <person name="Liu D.-K."/>
            <person name="Li Y."/>
            <person name="Chen G.-Z."/>
            <person name="Liu X.-D."/>
            <person name="Liao X.-Y."/>
            <person name="Jiang Y.-T."/>
            <person name="Yu X."/>
            <person name="Hao Y."/>
            <person name="Huang J."/>
            <person name="Zhao X.-W."/>
            <person name="Ke S."/>
            <person name="Chen Y.-Y."/>
            <person name="Wu W.-L."/>
            <person name="Hsu J.-L."/>
            <person name="Lin Y.-F."/>
            <person name="Huang M.-D."/>
            <person name="Li C.-Y."/>
            <person name="Huang L."/>
            <person name="Wang Z.-W."/>
            <person name="Zhao X."/>
            <person name="Zhong W.-Y."/>
            <person name="Peng D.-H."/>
            <person name="Ahmad S."/>
            <person name="Lan S."/>
            <person name="Zhang J.-S."/>
            <person name="Tsai W.-C."/>
            <person name="Van De Peer Y."/>
            <person name="Liu Z.-J."/>
        </authorList>
    </citation>
    <scope>NUCLEOTIDE SEQUENCE</scope>
    <source>
        <strain evidence="7">CP</strain>
        <tissue evidence="7">Leaves</tissue>
    </source>
</reference>
<dbReference type="InterPro" id="IPR045210">
    <property type="entry name" value="RING-Ubox_PUB"/>
</dbReference>
<accession>A0AAV9E158</accession>
<dbReference type="PANTHER" id="PTHR45958:SF5">
    <property type="entry name" value="RING-TYPE E3 UBIQUITIN TRANSFERASE"/>
    <property type="match status" value="1"/>
</dbReference>
<dbReference type="SUPFAM" id="SSF57850">
    <property type="entry name" value="RING/U-box"/>
    <property type="match status" value="1"/>
</dbReference>
<dbReference type="SMART" id="SM00504">
    <property type="entry name" value="Ubox"/>
    <property type="match status" value="1"/>
</dbReference>
<evidence type="ECO:0000259" key="6">
    <source>
        <dbReference type="PROSITE" id="PS51698"/>
    </source>
</evidence>
<dbReference type="GO" id="GO:0061630">
    <property type="term" value="F:ubiquitin protein ligase activity"/>
    <property type="evidence" value="ECO:0007669"/>
    <property type="project" value="UniProtKB-EC"/>
</dbReference>
<reference evidence="7" key="1">
    <citation type="journal article" date="2023" name="Nat. Commun.">
        <title>Diploid and tetraploid genomes of Acorus and the evolution of monocots.</title>
        <authorList>
            <person name="Ma L."/>
            <person name="Liu K.W."/>
            <person name="Li Z."/>
            <person name="Hsiao Y.Y."/>
            <person name="Qi Y."/>
            <person name="Fu T."/>
            <person name="Tang G.D."/>
            <person name="Zhang D."/>
            <person name="Sun W.H."/>
            <person name="Liu D.K."/>
            <person name="Li Y."/>
            <person name="Chen G.Z."/>
            <person name="Liu X.D."/>
            <person name="Liao X.Y."/>
            <person name="Jiang Y.T."/>
            <person name="Yu X."/>
            <person name="Hao Y."/>
            <person name="Huang J."/>
            <person name="Zhao X.W."/>
            <person name="Ke S."/>
            <person name="Chen Y.Y."/>
            <person name="Wu W.L."/>
            <person name="Hsu J.L."/>
            <person name="Lin Y.F."/>
            <person name="Huang M.D."/>
            <person name="Li C.Y."/>
            <person name="Huang L."/>
            <person name="Wang Z.W."/>
            <person name="Zhao X."/>
            <person name="Zhong W.Y."/>
            <person name="Peng D.H."/>
            <person name="Ahmad S."/>
            <person name="Lan S."/>
            <person name="Zhang J.S."/>
            <person name="Tsai W.C."/>
            <person name="Van de Peer Y."/>
            <person name="Liu Z.J."/>
        </authorList>
    </citation>
    <scope>NUCLEOTIDE SEQUENCE</scope>
    <source>
        <strain evidence="7">CP</strain>
    </source>
</reference>
<dbReference type="Pfam" id="PF04564">
    <property type="entry name" value="U-box"/>
    <property type="match status" value="1"/>
</dbReference>
<dbReference type="EMBL" id="JAUJYO010000010">
    <property type="protein sequence ID" value="KAK1307212.1"/>
    <property type="molecule type" value="Genomic_DNA"/>
</dbReference>
<keyword evidence="4" id="KW-0808">Transferase</keyword>
<dbReference type="CDD" id="cd16664">
    <property type="entry name" value="RING-Ubox_PUB"/>
    <property type="match status" value="1"/>
</dbReference>
<comment type="pathway">
    <text evidence="2">Protein modification; protein ubiquitination.</text>
</comment>
<dbReference type="PROSITE" id="PS51698">
    <property type="entry name" value="U_BOX"/>
    <property type="match status" value="1"/>
</dbReference>
<keyword evidence="8" id="KW-1185">Reference proteome</keyword>
<dbReference type="SUPFAM" id="SSF48371">
    <property type="entry name" value="ARM repeat"/>
    <property type="match status" value="2"/>
</dbReference>
<evidence type="ECO:0000256" key="2">
    <source>
        <dbReference type="ARBA" id="ARBA00004906"/>
    </source>
</evidence>
<proteinExistence type="predicted"/>
<dbReference type="Gene3D" id="1.25.10.10">
    <property type="entry name" value="Leucine-rich Repeat Variant"/>
    <property type="match status" value="3"/>
</dbReference>
<dbReference type="Proteomes" id="UP001180020">
    <property type="component" value="Unassembled WGS sequence"/>
</dbReference>
<feature type="coiled-coil region" evidence="5">
    <location>
        <begin position="195"/>
        <end position="222"/>
    </location>
</feature>
<organism evidence="7 8">
    <name type="scientific">Acorus calamus</name>
    <name type="common">Sweet flag</name>
    <dbReference type="NCBI Taxonomy" id="4465"/>
    <lineage>
        <taxon>Eukaryota</taxon>
        <taxon>Viridiplantae</taxon>
        <taxon>Streptophyta</taxon>
        <taxon>Embryophyta</taxon>
        <taxon>Tracheophyta</taxon>
        <taxon>Spermatophyta</taxon>
        <taxon>Magnoliopsida</taxon>
        <taxon>Liliopsida</taxon>
        <taxon>Acoraceae</taxon>
        <taxon>Acorus</taxon>
    </lineage>
</organism>
<comment type="catalytic activity">
    <reaction evidence="1">
        <text>S-ubiquitinyl-[E2 ubiquitin-conjugating enzyme]-L-cysteine + [acceptor protein]-L-lysine = [E2 ubiquitin-conjugating enzyme]-L-cysteine + N(6)-ubiquitinyl-[acceptor protein]-L-lysine.</text>
        <dbReference type="EC" id="2.3.2.27"/>
    </reaction>
</comment>
<dbReference type="SMART" id="SM00185">
    <property type="entry name" value="ARM"/>
    <property type="match status" value="7"/>
</dbReference>
<dbReference type="EC" id="2.3.2.27" evidence="3"/>
<evidence type="ECO:0000256" key="1">
    <source>
        <dbReference type="ARBA" id="ARBA00000900"/>
    </source>
</evidence>
<dbReference type="PANTHER" id="PTHR45958">
    <property type="entry name" value="RING-TYPE E3 UBIQUITIN TRANSFERASE"/>
    <property type="match status" value="1"/>
</dbReference>
<dbReference type="InterPro" id="IPR003613">
    <property type="entry name" value="Ubox_domain"/>
</dbReference>
<dbReference type="GO" id="GO:0016567">
    <property type="term" value="P:protein ubiquitination"/>
    <property type="evidence" value="ECO:0007669"/>
    <property type="project" value="InterPro"/>
</dbReference>
<evidence type="ECO:0000256" key="3">
    <source>
        <dbReference type="ARBA" id="ARBA00012483"/>
    </source>
</evidence>
<dbReference type="Gene3D" id="3.30.40.10">
    <property type="entry name" value="Zinc/RING finger domain, C3HC4 (zinc finger)"/>
    <property type="match status" value="1"/>
</dbReference>
<keyword evidence="5" id="KW-0175">Coiled coil</keyword>
<evidence type="ECO:0000313" key="8">
    <source>
        <dbReference type="Proteomes" id="UP001180020"/>
    </source>
</evidence>
<protein>
    <recommendedName>
        <fullName evidence="3">RING-type E3 ubiquitin transferase</fullName>
        <ecNumber evidence="3">2.3.2.27</ecNumber>
    </recommendedName>
</protein>
<feature type="domain" description="U-box" evidence="6">
    <location>
        <begin position="260"/>
        <end position="334"/>
    </location>
</feature>
<dbReference type="InterPro" id="IPR000225">
    <property type="entry name" value="Armadillo"/>
</dbReference>
<dbReference type="InterPro" id="IPR052608">
    <property type="entry name" value="U-box_domain_protein"/>
</dbReference>